<evidence type="ECO:0000256" key="5">
    <source>
        <dbReference type="ARBA" id="ARBA00022683"/>
    </source>
</evidence>
<keyword evidence="11" id="KW-1185">Reference proteome</keyword>
<dbReference type="PANTHER" id="PTHR32502:SF5">
    <property type="entry name" value="N-ACETYLGALACTOSAMINE PERMEASE IID COMPONENT-RELATED"/>
    <property type="match status" value="1"/>
</dbReference>
<dbReference type="PANTHER" id="PTHR32502">
    <property type="entry name" value="N-ACETYLGALACTOSAMINE PERMEASE II COMPONENT-RELATED"/>
    <property type="match status" value="1"/>
</dbReference>
<keyword evidence="5" id="KW-0598">Phosphotransferase system</keyword>
<keyword evidence="8 9" id="KW-0472">Membrane</keyword>
<evidence type="ECO:0000256" key="1">
    <source>
        <dbReference type="ARBA" id="ARBA00004651"/>
    </source>
</evidence>
<evidence type="ECO:0000256" key="2">
    <source>
        <dbReference type="ARBA" id="ARBA00022448"/>
    </source>
</evidence>
<keyword evidence="7 9" id="KW-1133">Transmembrane helix</keyword>
<dbReference type="RefSeq" id="WP_379542070.1">
    <property type="nucleotide sequence ID" value="NZ_JBHSFT010000001.1"/>
</dbReference>
<gene>
    <name evidence="10" type="ORF">ACFO3P_00755</name>
</gene>
<protein>
    <submittedName>
        <fullName evidence="10">Mannose/fructose/sorbose PTS transporter subunit IID</fullName>
    </submittedName>
</protein>
<evidence type="ECO:0000256" key="3">
    <source>
        <dbReference type="ARBA" id="ARBA00022475"/>
    </source>
</evidence>
<reference evidence="11" key="1">
    <citation type="journal article" date="2019" name="Int. J. Syst. Evol. Microbiol.">
        <title>The Global Catalogue of Microorganisms (GCM) 10K type strain sequencing project: providing services to taxonomists for standard genome sequencing and annotation.</title>
        <authorList>
            <consortium name="The Broad Institute Genomics Platform"/>
            <consortium name="The Broad Institute Genome Sequencing Center for Infectious Disease"/>
            <person name="Wu L."/>
            <person name="Ma J."/>
        </authorList>
    </citation>
    <scope>NUCLEOTIDE SEQUENCE [LARGE SCALE GENOMIC DNA]</scope>
    <source>
        <strain evidence="11">CCUG 37257</strain>
    </source>
</reference>
<dbReference type="InterPro" id="IPR050303">
    <property type="entry name" value="GatZ_KbaZ_carbometab"/>
</dbReference>
<dbReference type="PROSITE" id="PS51108">
    <property type="entry name" value="PTS_EIID"/>
    <property type="match status" value="1"/>
</dbReference>
<dbReference type="NCBIfam" id="TIGR00828">
    <property type="entry name" value="EIID-AGA"/>
    <property type="match status" value="1"/>
</dbReference>
<keyword evidence="6 9" id="KW-0812">Transmembrane</keyword>
<evidence type="ECO:0000313" key="11">
    <source>
        <dbReference type="Proteomes" id="UP001595988"/>
    </source>
</evidence>
<evidence type="ECO:0000256" key="7">
    <source>
        <dbReference type="ARBA" id="ARBA00022989"/>
    </source>
</evidence>
<evidence type="ECO:0000256" key="4">
    <source>
        <dbReference type="ARBA" id="ARBA00022597"/>
    </source>
</evidence>
<keyword evidence="4" id="KW-0762">Sugar transport</keyword>
<feature type="transmembrane region" description="Helical" evidence="9">
    <location>
        <begin position="82"/>
        <end position="102"/>
    </location>
</feature>
<comment type="subcellular location">
    <subcellularLocation>
        <location evidence="1">Cell membrane</location>
        <topology evidence="1">Multi-pass membrane protein</topology>
    </subcellularLocation>
</comment>
<evidence type="ECO:0000313" key="10">
    <source>
        <dbReference type="EMBL" id="MFC4660763.1"/>
    </source>
</evidence>
<evidence type="ECO:0000256" key="6">
    <source>
        <dbReference type="ARBA" id="ARBA00022692"/>
    </source>
</evidence>
<keyword evidence="3" id="KW-1003">Cell membrane</keyword>
<feature type="transmembrane region" description="Helical" evidence="9">
    <location>
        <begin position="207"/>
        <end position="230"/>
    </location>
</feature>
<dbReference type="Pfam" id="PF03613">
    <property type="entry name" value="EIID-AGA"/>
    <property type="match status" value="1"/>
</dbReference>
<proteinExistence type="predicted"/>
<feature type="transmembrane region" description="Helical" evidence="9">
    <location>
        <begin position="250"/>
        <end position="268"/>
    </location>
</feature>
<dbReference type="InterPro" id="IPR004704">
    <property type="entry name" value="PTS_IID_man"/>
</dbReference>
<feature type="transmembrane region" description="Helical" evidence="9">
    <location>
        <begin position="143"/>
        <end position="165"/>
    </location>
</feature>
<evidence type="ECO:0000256" key="9">
    <source>
        <dbReference type="SAM" id="Phobius"/>
    </source>
</evidence>
<organism evidence="10 11">
    <name type="scientific">Oceanobacillus aidingensis</name>
    <dbReference type="NCBI Taxonomy" id="645964"/>
    <lineage>
        <taxon>Bacteria</taxon>
        <taxon>Bacillati</taxon>
        <taxon>Bacillota</taxon>
        <taxon>Bacilli</taxon>
        <taxon>Bacillales</taxon>
        <taxon>Bacillaceae</taxon>
        <taxon>Oceanobacillus</taxon>
    </lineage>
</organism>
<comment type="caution">
    <text evidence="10">The sequence shown here is derived from an EMBL/GenBank/DDBJ whole genome shotgun (WGS) entry which is preliminary data.</text>
</comment>
<name>A0ABV9JSS2_9BACI</name>
<keyword evidence="2" id="KW-0813">Transport</keyword>
<dbReference type="EMBL" id="JBHSFT010000001">
    <property type="protein sequence ID" value="MFC4660763.1"/>
    <property type="molecule type" value="Genomic_DNA"/>
</dbReference>
<feature type="transmembrane region" description="Helical" evidence="9">
    <location>
        <begin position="275"/>
        <end position="293"/>
    </location>
</feature>
<sequence>MSESQETTKVAKGLAAFSLADLDAKKLTKRDLINIFVRSNFQQASFNYERIHGLAFGFDMIPVIKRIYDTEEEQRAALQRHLVFFNVTPAMAGPVIGVTAALEEARSEGKDIDEGTINSMKVGLMGPLAGVGDPIVWGTLRPITAALGASLALAGNVLGPILFFLSFNAVRLGMKWFGLVYGYKKGLDIVKDLAGNMLQKLTEGATILGLFIMGVLVSEWTTINVPLVVSETVNQEGETSVTTVQSILDQLMPGILGLLLTLLMMKLLKKKINPIWLIFGLFGVGILGYWLGILG</sequence>
<accession>A0ABV9JSS2</accession>
<evidence type="ECO:0000256" key="8">
    <source>
        <dbReference type="ARBA" id="ARBA00023136"/>
    </source>
</evidence>
<dbReference type="Proteomes" id="UP001595988">
    <property type="component" value="Unassembled WGS sequence"/>
</dbReference>
<dbReference type="NCBIfam" id="NF008315">
    <property type="entry name" value="PRK11103.1"/>
    <property type="match status" value="1"/>
</dbReference>